<comment type="caution">
    <text evidence="5">The sequence shown here is derived from an EMBL/GenBank/DDBJ whole genome shotgun (WGS) entry which is preliminary data.</text>
</comment>
<evidence type="ECO:0000313" key="5">
    <source>
        <dbReference type="EMBL" id="KAA3676490.1"/>
    </source>
</evidence>
<feature type="region of interest" description="Disordered" evidence="4">
    <location>
        <begin position="453"/>
        <end position="483"/>
    </location>
</feature>
<dbReference type="Gene3D" id="3.30.470.20">
    <property type="entry name" value="ATP-grasp fold, B domain"/>
    <property type="match status" value="1"/>
</dbReference>
<accession>A0A5J4NMN7</accession>
<keyword evidence="3" id="KW-0067">ATP-binding</keyword>
<keyword evidence="2" id="KW-0547">Nucleotide-binding</keyword>
<feature type="compositionally biased region" description="Polar residues" evidence="4">
    <location>
        <begin position="1364"/>
        <end position="1383"/>
    </location>
</feature>
<feature type="region of interest" description="Disordered" evidence="4">
    <location>
        <begin position="1"/>
        <end position="25"/>
    </location>
</feature>
<feature type="region of interest" description="Disordered" evidence="4">
    <location>
        <begin position="1325"/>
        <end position="1383"/>
    </location>
</feature>
<keyword evidence="6" id="KW-1185">Reference proteome</keyword>
<reference evidence="5 6" key="1">
    <citation type="journal article" date="2019" name="Gigascience">
        <title>Whole-genome sequence of the oriental lung fluke Paragonimus westermani.</title>
        <authorList>
            <person name="Oey H."/>
            <person name="Zakrzewski M."/>
            <person name="Narain K."/>
            <person name="Devi K.R."/>
            <person name="Agatsuma T."/>
            <person name="Nawaratna S."/>
            <person name="Gobert G.N."/>
            <person name="Jones M.K."/>
            <person name="Ragan M.A."/>
            <person name="McManus D.P."/>
            <person name="Krause L."/>
        </authorList>
    </citation>
    <scope>NUCLEOTIDE SEQUENCE [LARGE SCALE GENOMIC DNA]</scope>
    <source>
        <strain evidence="5 6">IND2009</strain>
    </source>
</reference>
<dbReference type="Pfam" id="PF03133">
    <property type="entry name" value="TTL"/>
    <property type="match status" value="1"/>
</dbReference>
<evidence type="ECO:0000256" key="4">
    <source>
        <dbReference type="SAM" id="MobiDB-lite"/>
    </source>
</evidence>
<organism evidence="5 6">
    <name type="scientific">Paragonimus westermani</name>
    <dbReference type="NCBI Taxonomy" id="34504"/>
    <lineage>
        <taxon>Eukaryota</taxon>
        <taxon>Metazoa</taxon>
        <taxon>Spiralia</taxon>
        <taxon>Lophotrochozoa</taxon>
        <taxon>Platyhelminthes</taxon>
        <taxon>Trematoda</taxon>
        <taxon>Digenea</taxon>
        <taxon>Plagiorchiida</taxon>
        <taxon>Troglotremata</taxon>
        <taxon>Troglotrematidae</taxon>
        <taxon>Paragonimus</taxon>
    </lineage>
</organism>
<dbReference type="GO" id="GO:0000226">
    <property type="term" value="P:microtubule cytoskeleton organization"/>
    <property type="evidence" value="ECO:0007669"/>
    <property type="project" value="TreeGrafter"/>
</dbReference>
<dbReference type="PROSITE" id="PS51221">
    <property type="entry name" value="TTL"/>
    <property type="match status" value="1"/>
</dbReference>
<dbReference type="Proteomes" id="UP000324629">
    <property type="component" value="Unassembled WGS sequence"/>
</dbReference>
<name>A0A5J4NMN7_9TREM</name>
<feature type="compositionally biased region" description="Basic and acidic residues" evidence="4">
    <location>
        <begin position="611"/>
        <end position="632"/>
    </location>
</feature>
<feature type="compositionally biased region" description="Low complexity" evidence="4">
    <location>
        <begin position="1526"/>
        <end position="1538"/>
    </location>
</feature>
<protein>
    <submittedName>
        <fullName evidence="5">Tubulin polyglutamylase TTLL4</fullName>
    </submittedName>
</protein>
<feature type="region of interest" description="Disordered" evidence="4">
    <location>
        <begin position="682"/>
        <end position="711"/>
    </location>
</feature>
<dbReference type="GO" id="GO:0015631">
    <property type="term" value="F:tubulin binding"/>
    <property type="evidence" value="ECO:0007669"/>
    <property type="project" value="TreeGrafter"/>
</dbReference>
<proteinExistence type="predicted"/>
<dbReference type="InterPro" id="IPR004344">
    <property type="entry name" value="TTL/TTLL_fam"/>
</dbReference>
<dbReference type="EMBL" id="QNGE01001956">
    <property type="protein sequence ID" value="KAA3676490.1"/>
    <property type="molecule type" value="Genomic_DNA"/>
</dbReference>
<dbReference type="PANTHER" id="PTHR12241:SF162">
    <property type="entry name" value="TUBULIN MONOGLUTAMYLASE TTLL4"/>
    <property type="match status" value="1"/>
</dbReference>
<feature type="region of interest" description="Disordered" evidence="4">
    <location>
        <begin position="496"/>
        <end position="523"/>
    </location>
</feature>
<feature type="compositionally biased region" description="Basic and acidic residues" evidence="4">
    <location>
        <begin position="1"/>
        <end position="17"/>
    </location>
</feature>
<dbReference type="GO" id="GO:0036064">
    <property type="term" value="C:ciliary basal body"/>
    <property type="evidence" value="ECO:0007669"/>
    <property type="project" value="TreeGrafter"/>
</dbReference>
<feature type="compositionally biased region" description="Polar residues" evidence="4">
    <location>
        <begin position="685"/>
        <end position="708"/>
    </location>
</feature>
<feature type="region of interest" description="Disordered" evidence="4">
    <location>
        <begin position="603"/>
        <end position="670"/>
    </location>
</feature>
<evidence type="ECO:0000256" key="1">
    <source>
        <dbReference type="ARBA" id="ARBA00022598"/>
    </source>
</evidence>
<evidence type="ECO:0000256" key="3">
    <source>
        <dbReference type="ARBA" id="ARBA00022840"/>
    </source>
</evidence>
<dbReference type="GO" id="GO:0070740">
    <property type="term" value="F:tubulin-glutamic acid ligase activity"/>
    <property type="evidence" value="ECO:0007669"/>
    <property type="project" value="TreeGrafter"/>
</dbReference>
<gene>
    <name evidence="5" type="ORF">DEA37_0010351</name>
</gene>
<evidence type="ECO:0000256" key="2">
    <source>
        <dbReference type="ARBA" id="ARBA00022741"/>
    </source>
</evidence>
<keyword evidence="1" id="KW-0436">Ligase</keyword>
<dbReference type="GO" id="GO:0005524">
    <property type="term" value="F:ATP binding"/>
    <property type="evidence" value="ECO:0007669"/>
    <property type="project" value="UniProtKB-KW"/>
</dbReference>
<dbReference type="SUPFAM" id="SSF56059">
    <property type="entry name" value="Glutathione synthetase ATP-binding domain-like"/>
    <property type="match status" value="1"/>
</dbReference>
<feature type="region of interest" description="Disordered" evidence="4">
    <location>
        <begin position="1526"/>
        <end position="1548"/>
    </location>
</feature>
<evidence type="ECO:0000313" key="6">
    <source>
        <dbReference type="Proteomes" id="UP000324629"/>
    </source>
</evidence>
<sequence>MVTPHSDVRVNKSEYARRGNHSSLLPTSNKITSPFIYIRSPFDTVENDEANDYHQHNFMHTARVIRPVSLAALRDGPNSQTMDSSELRPPSKRLLARKKDTFGQGTLKGSQRLAARFRSELGGVRNYDVAEKSKKQNLHRSINSELTDFLFYPGRNNSIRNDNPSLYSSRSLKSGVIPDEKNLCSQFEEIVSQPVDQFKSNLHANWPGTNPKLLSRPRLLPKFDFDVPVVLQERRCQPTRHPTFCGLTSLAVDLDQHLAETVANKLLSEGTNAVQLLYKKSLPINIKCIGRNKPYSDRSYFETNKGRVVKSYEEMKQEVERFRLEMSEERQTPRLNHDNYVLGKTDPVKGNGEDCVKVYSNSPPYYAVSVRNLTAQTVVLLRKTQSFVKDTCSAKNVPHKQSVLDTNLISDDIKINLPVSHCPRYASYILVKASKPFGSFIKLKATNSCETQAHETPLQKAPTCTSPKQIELDSGNGSDVEEENVLKASGSLVDEDHHSAQDVASESSGVVHSGDSFTDTEDCQSNEEDFLSMSDESCNSPDEELSGTEHGLIRKVHKVTNFRVSGRSGNESCDATHKRTVASDVTVNSCIDAVLILAQNSIPPCPAASAPEKRIRTVPMDSHKIERKEADKNTIGTPKDFIRDTSEGATDAASTRKSMWEPKNPLSNNAKAEQTGILKQKFENAKNSTNDSQSTPPSSGKEVTSKSCKPSAIRVRKTRAKLSHPALIDSLFPNVPPVLKFVEDGQKPDWPGLREFGTCRHQAVREQVTSDAVFIKFLKLLTFYCVLSFKTESSDWIFYFGKHMRPQVFRSIKEYQKVNHLPCSFQLGRKDRLWKNLVHMQNRFGKEHFNFMPQTFCLPSDLEALKKVWDDEGPNQRWILKPPASARGIGVRLITKWSQVPKKRPAIVQKYLAHPYLINDSKFDLRIYVYISSVNPLRIYIHEDGLVRFASQKYTNSLSCLGNRFVHLTNYSINRLNSEYVSNSNDQAAKGHKWSLRTLWTYLRSQGVSPASVWSNIKDVVVKTAISTEAAFNTAIHSYCNHSCSVHELFGFDIFLDEDLQPWLLEVNVSPSMHSDSPLDAKIKGNIVKDMLNIAGLHLPEHSDISSHTVVPTCLTRPTTAKPMEATSPNNQTPVWHVDPTGVSITPAHTPFGSHPNLNEEITAQEHQLKSCGDVEPSALRCPKKPRIPSHDWIIDYRLLISATSQDEREKRRYYVTRAGQYELPKMHTGNCSNVMSVASSNHERTGSAGTNNYGMNMKLSHTTRSKYVLSDADDELVVNDLTITSSSASETESDLSARHSCSSSRLNVKRVDNKVNFNDSLKKSARSVGIGPSSPDLKSHRGLLTKDLMNPRPPAPPREKSIPKSTASTSVPRTAQHNPSAQQRFRSLSSCYGGESRSLNKFQQTLPRIRLASATVDILNTLTPSDVRILINMTDELERCGGFECVFPPLSTGLAVRYLSYFEAPRYANLLCIAYLQKYGQQKEKGIELLRKLCENNLHLTSAAYGDNIPLTQVWGYGIKKPMVTSKDSTKSTTSSSFVRRAPSTSQ</sequence>
<dbReference type="PANTHER" id="PTHR12241">
    <property type="entry name" value="TUBULIN POLYGLUTAMYLASE"/>
    <property type="match status" value="1"/>
</dbReference>